<protein>
    <recommendedName>
        <fullName evidence="1">UspA domain-containing protein</fullName>
    </recommendedName>
</protein>
<organism evidence="2 3">
    <name type="scientific">Allomyces macrogynus (strain ATCC 38327)</name>
    <name type="common">Allomyces javanicus var. macrogynus</name>
    <dbReference type="NCBI Taxonomy" id="578462"/>
    <lineage>
        <taxon>Eukaryota</taxon>
        <taxon>Fungi</taxon>
        <taxon>Fungi incertae sedis</taxon>
        <taxon>Blastocladiomycota</taxon>
        <taxon>Blastocladiomycetes</taxon>
        <taxon>Blastocladiales</taxon>
        <taxon>Blastocladiaceae</taxon>
        <taxon>Allomyces</taxon>
    </lineage>
</organism>
<keyword evidence="3" id="KW-1185">Reference proteome</keyword>
<dbReference type="InterPro" id="IPR014729">
    <property type="entry name" value="Rossmann-like_a/b/a_fold"/>
</dbReference>
<dbReference type="CDD" id="cd23659">
    <property type="entry name" value="USP_At3g01520-like"/>
    <property type="match status" value="1"/>
</dbReference>
<dbReference type="SUPFAM" id="SSF52402">
    <property type="entry name" value="Adenine nucleotide alpha hydrolases-like"/>
    <property type="match status" value="1"/>
</dbReference>
<dbReference type="OrthoDB" id="843225at2759"/>
<dbReference type="PANTHER" id="PTHR31964:SF113">
    <property type="entry name" value="USPA DOMAIN-CONTAINING PROTEIN"/>
    <property type="match status" value="1"/>
</dbReference>
<dbReference type="OMA" id="SHHFAAF"/>
<dbReference type="Proteomes" id="UP000054350">
    <property type="component" value="Unassembled WGS sequence"/>
</dbReference>
<gene>
    <name evidence="2" type="ORF">AMAG_08576</name>
</gene>
<dbReference type="Pfam" id="PF00582">
    <property type="entry name" value="Usp"/>
    <property type="match status" value="1"/>
</dbReference>
<name>A0A0L0SM41_ALLM3</name>
<dbReference type="Gene3D" id="3.40.50.620">
    <property type="entry name" value="HUPs"/>
    <property type="match status" value="1"/>
</dbReference>
<reference evidence="2 3" key="1">
    <citation type="submission" date="2009-11" db="EMBL/GenBank/DDBJ databases">
        <title>Annotation of Allomyces macrogynus ATCC 38327.</title>
        <authorList>
            <consortium name="The Broad Institute Genome Sequencing Platform"/>
            <person name="Russ C."/>
            <person name="Cuomo C."/>
            <person name="Burger G."/>
            <person name="Gray M.W."/>
            <person name="Holland P.W.H."/>
            <person name="King N."/>
            <person name="Lang F.B.F."/>
            <person name="Roger A.J."/>
            <person name="Ruiz-Trillo I."/>
            <person name="Young S.K."/>
            <person name="Zeng Q."/>
            <person name="Gargeya S."/>
            <person name="Fitzgerald M."/>
            <person name="Haas B."/>
            <person name="Abouelleil A."/>
            <person name="Alvarado L."/>
            <person name="Arachchi H.M."/>
            <person name="Berlin A."/>
            <person name="Chapman S.B."/>
            <person name="Gearin G."/>
            <person name="Goldberg J."/>
            <person name="Griggs A."/>
            <person name="Gujja S."/>
            <person name="Hansen M."/>
            <person name="Heiman D."/>
            <person name="Howarth C."/>
            <person name="Larimer J."/>
            <person name="Lui A."/>
            <person name="MacDonald P.J.P."/>
            <person name="McCowen C."/>
            <person name="Montmayeur A."/>
            <person name="Murphy C."/>
            <person name="Neiman D."/>
            <person name="Pearson M."/>
            <person name="Priest M."/>
            <person name="Roberts A."/>
            <person name="Saif S."/>
            <person name="Shea T."/>
            <person name="Sisk P."/>
            <person name="Stolte C."/>
            <person name="Sykes S."/>
            <person name="Wortman J."/>
            <person name="Nusbaum C."/>
            <person name="Birren B."/>
        </authorList>
    </citation>
    <scope>NUCLEOTIDE SEQUENCE [LARGE SCALE GENOMIC DNA]</scope>
    <source>
        <strain evidence="2 3">ATCC 38327</strain>
    </source>
</reference>
<evidence type="ECO:0000259" key="1">
    <source>
        <dbReference type="Pfam" id="PF00582"/>
    </source>
</evidence>
<reference evidence="3" key="2">
    <citation type="submission" date="2009-11" db="EMBL/GenBank/DDBJ databases">
        <title>The Genome Sequence of Allomyces macrogynus strain ATCC 38327.</title>
        <authorList>
            <consortium name="The Broad Institute Genome Sequencing Platform"/>
            <person name="Russ C."/>
            <person name="Cuomo C."/>
            <person name="Shea T."/>
            <person name="Young S.K."/>
            <person name="Zeng Q."/>
            <person name="Koehrsen M."/>
            <person name="Haas B."/>
            <person name="Borodovsky M."/>
            <person name="Guigo R."/>
            <person name="Alvarado L."/>
            <person name="Berlin A."/>
            <person name="Borenstein D."/>
            <person name="Chen Z."/>
            <person name="Engels R."/>
            <person name="Freedman E."/>
            <person name="Gellesch M."/>
            <person name="Goldberg J."/>
            <person name="Griggs A."/>
            <person name="Gujja S."/>
            <person name="Heiman D."/>
            <person name="Hepburn T."/>
            <person name="Howarth C."/>
            <person name="Jen D."/>
            <person name="Larson L."/>
            <person name="Lewis B."/>
            <person name="Mehta T."/>
            <person name="Park D."/>
            <person name="Pearson M."/>
            <person name="Roberts A."/>
            <person name="Saif S."/>
            <person name="Shenoy N."/>
            <person name="Sisk P."/>
            <person name="Stolte C."/>
            <person name="Sykes S."/>
            <person name="Walk T."/>
            <person name="White J."/>
            <person name="Yandava C."/>
            <person name="Burger G."/>
            <person name="Gray M.W."/>
            <person name="Holland P.W.H."/>
            <person name="King N."/>
            <person name="Lang F.B.F."/>
            <person name="Roger A.J."/>
            <person name="Ruiz-Trillo I."/>
            <person name="Lander E."/>
            <person name="Nusbaum C."/>
        </authorList>
    </citation>
    <scope>NUCLEOTIDE SEQUENCE [LARGE SCALE GENOMIC DNA]</scope>
    <source>
        <strain evidence="3">ATCC 38327</strain>
    </source>
</reference>
<dbReference type="InterPro" id="IPR006015">
    <property type="entry name" value="Universal_stress_UspA"/>
</dbReference>
<dbReference type="PRINTS" id="PR01438">
    <property type="entry name" value="UNVRSLSTRESS"/>
</dbReference>
<dbReference type="InterPro" id="IPR006016">
    <property type="entry name" value="UspA"/>
</dbReference>
<evidence type="ECO:0000313" key="2">
    <source>
        <dbReference type="EMBL" id="KNE63450.1"/>
    </source>
</evidence>
<dbReference type="STRING" id="578462.A0A0L0SM41"/>
<sequence>MADIDPAVAHLAAPEDVEVDTHSENPEAAGPRTIFMPIDASSASQHTLRWARTNYLKADDTVILAHVRHATPGSSLSLVNAHADVVPALEALEAAAREASHDLVRAAAATLRDTDLPGVAVSDVKGYALRGEVRKDLVRKAKEVNADVIIVGSRGLGAVKRALLGSVSEYIARHAHCAVVVVRPTDAEAIADKLDELKTE</sequence>
<dbReference type="AlphaFoldDB" id="A0A0L0SM41"/>
<evidence type="ECO:0000313" key="3">
    <source>
        <dbReference type="Proteomes" id="UP000054350"/>
    </source>
</evidence>
<dbReference type="PANTHER" id="PTHR31964">
    <property type="entry name" value="ADENINE NUCLEOTIDE ALPHA HYDROLASES-LIKE SUPERFAMILY PROTEIN"/>
    <property type="match status" value="1"/>
</dbReference>
<dbReference type="VEuPathDB" id="FungiDB:AMAG_08576"/>
<proteinExistence type="predicted"/>
<feature type="domain" description="UspA" evidence="1">
    <location>
        <begin position="32"/>
        <end position="183"/>
    </location>
</feature>
<accession>A0A0L0SM41</accession>
<dbReference type="EMBL" id="GG745342">
    <property type="protein sequence ID" value="KNE63450.1"/>
    <property type="molecule type" value="Genomic_DNA"/>
</dbReference>